<accession>A0A9J9UCD1</accession>
<evidence type="ECO:0000256" key="7">
    <source>
        <dbReference type="ARBA" id="ARBA00022795"/>
    </source>
</evidence>
<dbReference type="GO" id="GO:0003924">
    <property type="term" value="F:GTPase activity"/>
    <property type="evidence" value="ECO:0007669"/>
    <property type="project" value="UniProtKB-UniRule"/>
</dbReference>
<dbReference type="Pfam" id="PF00448">
    <property type="entry name" value="SRP54"/>
    <property type="match status" value="1"/>
</dbReference>
<keyword evidence="10" id="KW-0472">Membrane</keyword>
<evidence type="ECO:0000256" key="6">
    <source>
        <dbReference type="ARBA" id="ARBA00022741"/>
    </source>
</evidence>
<evidence type="ECO:0000256" key="8">
    <source>
        <dbReference type="ARBA" id="ARBA00022927"/>
    </source>
</evidence>
<dbReference type="InterPro" id="IPR027417">
    <property type="entry name" value="P-loop_NTPase"/>
</dbReference>
<comment type="similarity">
    <text evidence="2">Belongs to the GTP-binding SRP family.</text>
</comment>
<keyword evidence="7" id="KW-1005">Bacterial flagellum biogenesis</keyword>
<protein>
    <recommendedName>
        <fullName evidence="3 13">Flagellar biosynthesis protein FlhF</fullName>
    </recommendedName>
</protein>
<sequence length="530" mass="57274">MNIKRFTAPTAREALAKARMAFGEGTLILSNRPTAGGVEVVATAEDALSSLHGGAEPAPNRLQERADDLAASQPVRMSQTQPHAAPVPQPARQPEPAARSTVAHDTEQLAMSTLSFQDYVRERMLRRRHEALHGTSAPAPLNERAALERGLPEPRFEPRAERLPEPPAPQPVNAPVARHNPLRPMHAALGAEQLTPRRAEAPATAAPTLAAGLGQQNLMKELQSMKELIEDRFNTLAWLGQARQNPIQSTLMLKLIRAGYSPALSRAVLEHLPEHLGAQDAVRWLMEVLERNLRTDAQTLPLYEEGGIFAMVGATGVGKTTTTAKLAALCARIHGPASVGLITLDTYRVGAHEQLRSYGRMLGVVAHLAHDRAALQDLLGLLSSKKMVLIDTTGVAPRDPRKRDLLDVLALPGVKRLLVLNASSHGDTLDDVLTGFKTTGSQQAILSKVDEAVKLGPAIDALIRHQMVLRGVTNGQRVPEDWEAADARKLVSASMRTSVKSAFDPKAAELNFFFSHATETADERGMADVA</sequence>
<evidence type="ECO:0000256" key="12">
    <source>
        <dbReference type="ARBA" id="ARBA00025337"/>
    </source>
</evidence>
<dbReference type="InterPro" id="IPR020006">
    <property type="entry name" value="FlhF"/>
</dbReference>
<comment type="function">
    <text evidence="12">Necessary for flagellar biosynthesis. May be involved in translocation of the flagellum.</text>
</comment>
<dbReference type="NCBIfam" id="TIGR03499">
    <property type="entry name" value="FlhF"/>
    <property type="match status" value="1"/>
</dbReference>
<gene>
    <name evidence="17" type="ordered locus">Dtpsy_3094</name>
</gene>
<dbReference type="GO" id="GO:0044781">
    <property type="term" value="P:bacterial-type flagellum organization"/>
    <property type="evidence" value="ECO:0007669"/>
    <property type="project" value="UniProtKB-UniRule"/>
</dbReference>
<keyword evidence="11" id="KW-1006">Bacterial flagellum protein export</keyword>
<dbReference type="InterPro" id="IPR003593">
    <property type="entry name" value="AAA+_ATPase"/>
</dbReference>
<dbReference type="FunFam" id="3.40.50.300:FF:000695">
    <property type="entry name" value="Flagellar biosynthesis regulator FlhF"/>
    <property type="match status" value="1"/>
</dbReference>
<evidence type="ECO:0000256" key="1">
    <source>
        <dbReference type="ARBA" id="ARBA00004413"/>
    </source>
</evidence>
<evidence type="ECO:0000259" key="16">
    <source>
        <dbReference type="SMART" id="SM00962"/>
    </source>
</evidence>
<comment type="subcellular location">
    <subcellularLocation>
        <location evidence="1">Cell membrane</location>
        <topology evidence="1">Peripheral membrane protein</topology>
        <orientation evidence="1">Cytoplasmic side</orientation>
    </subcellularLocation>
</comment>
<evidence type="ECO:0000256" key="5">
    <source>
        <dbReference type="ARBA" id="ARBA00022475"/>
    </source>
</evidence>
<dbReference type="RefSeq" id="WP_015914361.1">
    <property type="nucleotide sequence ID" value="NC_011992.1"/>
</dbReference>
<feature type="region of interest" description="Disordered" evidence="14">
    <location>
        <begin position="69"/>
        <end position="109"/>
    </location>
</feature>
<organism evidence="17 18">
    <name type="scientific">Acidovorax ebreus (strain TPSY)</name>
    <name type="common">Diaphorobacter sp. (strain TPSY)</name>
    <dbReference type="NCBI Taxonomy" id="535289"/>
    <lineage>
        <taxon>Bacteria</taxon>
        <taxon>Pseudomonadati</taxon>
        <taxon>Pseudomonadota</taxon>
        <taxon>Betaproteobacteria</taxon>
        <taxon>Burkholderiales</taxon>
        <taxon>Comamonadaceae</taxon>
        <taxon>Diaphorobacter</taxon>
    </lineage>
</organism>
<dbReference type="KEGG" id="dia:Dtpsy_3094"/>
<dbReference type="GO" id="GO:0006614">
    <property type="term" value="P:SRP-dependent cotranslational protein targeting to membrane"/>
    <property type="evidence" value="ECO:0007669"/>
    <property type="project" value="UniProtKB-UniRule"/>
</dbReference>
<keyword evidence="4" id="KW-0813">Transport</keyword>
<dbReference type="PANTHER" id="PTHR43134">
    <property type="entry name" value="SIGNAL RECOGNITION PARTICLE RECEPTOR SUBUNIT ALPHA"/>
    <property type="match status" value="1"/>
</dbReference>
<evidence type="ECO:0000256" key="14">
    <source>
        <dbReference type="SAM" id="MobiDB-lite"/>
    </source>
</evidence>
<dbReference type="Gene3D" id="1.20.120.1380">
    <property type="entry name" value="Flagellar FlhF biosynthesis protein, N domain"/>
    <property type="match status" value="1"/>
</dbReference>
<evidence type="ECO:0000259" key="15">
    <source>
        <dbReference type="SMART" id="SM00382"/>
    </source>
</evidence>
<evidence type="ECO:0000256" key="10">
    <source>
        <dbReference type="ARBA" id="ARBA00023136"/>
    </source>
</evidence>
<dbReference type="GO" id="GO:0005525">
    <property type="term" value="F:GTP binding"/>
    <property type="evidence" value="ECO:0007669"/>
    <property type="project" value="UniProtKB-UniRule"/>
</dbReference>
<dbReference type="EMBL" id="CP001392">
    <property type="protein sequence ID" value="ACM34527.1"/>
    <property type="molecule type" value="Genomic_DNA"/>
</dbReference>
<evidence type="ECO:0000256" key="13">
    <source>
        <dbReference type="NCBIfam" id="TIGR03499"/>
    </source>
</evidence>
<keyword evidence="8" id="KW-0653">Protein transport</keyword>
<keyword evidence="18" id="KW-1185">Reference proteome</keyword>
<evidence type="ECO:0000313" key="17">
    <source>
        <dbReference type="EMBL" id="ACM34527.1"/>
    </source>
</evidence>
<reference evidence="17 18" key="1">
    <citation type="journal article" date="2010" name="J. Bacteriol.">
        <title>Completed genome sequence of the anaerobic iron-oxidizing bacterium Acidovorax ebreus strain TPSY.</title>
        <authorList>
            <person name="Byrne-Bailey K.G."/>
            <person name="Weber K.A."/>
            <person name="Chair A.H."/>
            <person name="Bose S."/>
            <person name="Knox T."/>
            <person name="Spanbauer T.L."/>
            <person name="Chertkov O."/>
            <person name="Coates J.D."/>
        </authorList>
    </citation>
    <scope>NUCLEOTIDE SEQUENCE [LARGE SCALE GENOMIC DNA]</scope>
    <source>
        <strain evidence="17 18">TPSY</strain>
    </source>
</reference>
<feature type="domain" description="SRP54-type proteins GTP-binding" evidence="16">
    <location>
        <begin position="306"/>
        <end position="496"/>
    </location>
</feature>
<evidence type="ECO:0000256" key="2">
    <source>
        <dbReference type="ARBA" id="ARBA00008531"/>
    </source>
</evidence>
<evidence type="ECO:0000256" key="3">
    <source>
        <dbReference type="ARBA" id="ARBA00014919"/>
    </source>
</evidence>
<dbReference type="InterPro" id="IPR047040">
    <property type="entry name" value="FlhF__GTPase_dom"/>
</dbReference>
<dbReference type="GO" id="GO:0005886">
    <property type="term" value="C:plasma membrane"/>
    <property type="evidence" value="ECO:0007669"/>
    <property type="project" value="UniProtKB-SubCell"/>
</dbReference>
<evidence type="ECO:0000313" key="18">
    <source>
        <dbReference type="Proteomes" id="UP000000450"/>
    </source>
</evidence>
<keyword evidence="9" id="KW-0342">GTP-binding</keyword>
<dbReference type="SUPFAM" id="SSF52540">
    <property type="entry name" value="P-loop containing nucleoside triphosphate hydrolases"/>
    <property type="match status" value="1"/>
</dbReference>
<name>A0A9J9UCD1_ACIET</name>
<keyword evidence="6" id="KW-0547">Nucleotide-binding</keyword>
<evidence type="ECO:0000256" key="4">
    <source>
        <dbReference type="ARBA" id="ARBA00022448"/>
    </source>
</evidence>
<dbReference type="SMART" id="SM00382">
    <property type="entry name" value="AAA"/>
    <property type="match status" value="1"/>
</dbReference>
<dbReference type="GO" id="GO:0005047">
    <property type="term" value="F:signal recognition particle binding"/>
    <property type="evidence" value="ECO:0007669"/>
    <property type="project" value="TreeGrafter"/>
</dbReference>
<dbReference type="InterPro" id="IPR000897">
    <property type="entry name" value="SRP54_GTPase_dom"/>
</dbReference>
<dbReference type="Proteomes" id="UP000000450">
    <property type="component" value="Chromosome"/>
</dbReference>
<keyword evidence="5" id="KW-1003">Cell membrane</keyword>
<proteinExistence type="inferred from homology"/>
<dbReference type="CDD" id="cd17873">
    <property type="entry name" value="FlhF"/>
    <property type="match status" value="1"/>
</dbReference>
<dbReference type="SMART" id="SM00962">
    <property type="entry name" value="SRP54"/>
    <property type="match status" value="1"/>
</dbReference>
<feature type="domain" description="AAA+ ATPase" evidence="15">
    <location>
        <begin position="305"/>
        <end position="450"/>
    </location>
</feature>
<evidence type="ECO:0000256" key="11">
    <source>
        <dbReference type="ARBA" id="ARBA00023225"/>
    </source>
</evidence>
<dbReference type="AlphaFoldDB" id="A0A9J9UCD1"/>
<dbReference type="Gene3D" id="3.40.50.300">
    <property type="entry name" value="P-loop containing nucleotide triphosphate hydrolases"/>
    <property type="match status" value="1"/>
</dbReference>
<dbReference type="GO" id="GO:0015031">
    <property type="term" value="P:protein transport"/>
    <property type="evidence" value="ECO:0007669"/>
    <property type="project" value="UniProtKB-KW"/>
</dbReference>
<dbReference type="PANTHER" id="PTHR43134:SF3">
    <property type="entry name" value="FLAGELLAR BIOSYNTHESIS PROTEIN FLHF"/>
    <property type="match status" value="1"/>
</dbReference>
<evidence type="ECO:0000256" key="9">
    <source>
        <dbReference type="ARBA" id="ARBA00023134"/>
    </source>
</evidence>